<dbReference type="PROSITE" id="PS00678">
    <property type="entry name" value="WD_REPEATS_1"/>
    <property type="match status" value="1"/>
</dbReference>
<dbReference type="GO" id="GO:0032956">
    <property type="term" value="P:regulation of actin cytoskeleton organization"/>
    <property type="evidence" value="ECO:0007669"/>
    <property type="project" value="TreeGrafter"/>
</dbReference>
<organism evidence="6 7">
    <name type="scientific">Exserohilum turcicum (strain 28A)</name>
    <name type="common">Northern leaf blight fungus</name>
    <name type="synonym">Setosphaeria turcica</name>
    <dbReference type="NCBI Taxonomy" id="671987"/>
    <lineage>
        <taxon>Eukaryota</taxon>
        <taxon>Fungi</taxon>
        <taxon>Dikarya</taxon>
        <taxon>Ascomycota</taxon>
        <taxon>Pezizomycotina</taxon>
        <taxon>Dothideomycetes</taxon>
        <taxon>Pleosporomycetidae</taxon>
        <taxon>Pleosporales</taxon>
        <taxon>Pleosporineae</taxon>
        <taxon>Pleosporaceae</taxon>
        <taxon>Exserohilum</taxon>
    </lineage>
</organism>
<dbReference type="GO" id="GO:0031931">
    <property type="term" value="C:TORC1 complex"/>
    <property type="evidence" value="ECO:0007669"/>
    <property type="project" value="InterPro"/>
</dbReference>
<feature type="compositionally biased region" description="Basic and acidic residues" evidence="5">
    <location>
        <begin position="60"/>
        <end position="73"/>
    </location>
</feature>
<feature type="repeat" description="WD" evidence="4">
    <location>
        <begin position="825"/>
        <end position="859"/>
    </location>
</feature>
<feature type="region of interest" description="Disordered" evidence="5">
    <location>
        <begin position="1"/>
        <end position="75"/>
    </location>
</feature>
<dbReference type="Proteomes" id="UP000016935">
    <property type="component" value="Unassembled WGS sequence"/>
</dbReference>
<reference evidence="6 7" key="1">
    <citation type="journal article" date="2012" name="PLoS Pathog.">
        <title>Diverse lifestyles and strategies of plant pathogenesis encoded in the genomes of eighteen Dothideomycetes fungi.</title>
        <authorList>
            <person name="Ohm R.A."/>
            <person name="Feau N."/>
            <person name="Henrissat B."/>
            <person name="Schoch C.L."/>
            <person name="Horwitz B.A."/>
            <person name="Barry K.W."/>
            <person name="Condon B.J."/>
            <person name="Copeland A.C."/>
            <person name="Dhillon B."/>
            <person name="Glaser F."/>
            <person name="Hesse C.N."/>
            <person name="Kosti I."/>
            <person name="LaButti K."/>
            <person name="Lindquist E.A."/>
            <person name="Lucas S."/>
            <person name="Salamov A.A."/>
            <person name="Bradshaw R.E."/>
            <person name="Ciuffetti L."/>
            <person name="Hamelin R.C."/>
            <person name="Kema G.H.J."/>
            <person name="Lawrence C."/>
            <person name="Scott J.A."/>
            <person name="Spatafora J.W."/>
            <person name="Turgeon B.G."/>
            <person name="de Wit P.J.G.M."/>
            <person name="Zhong S."/>
            <person name="Goodwin S.B."/>
            <person name="Grigoriev I.V."/>
        </authorList>
    </citation>
    <scope>NUCLEOTIDE SEQUENCE [LARGE SCALE GENOMIC DNA]</scope>
    <source>
        <strain evidence="7">28A</strain>
    </source>
</reference>
<evidence type="ECO:0000313" key="7">
    <source>
        <dbReference type="Proteomes" id="UP000016935"/>
    </source>
</evidence>
<dbReference type="HOGENOM" id="CLU_004455_0_0_1"/>
<evidence type="ECO:0000313" key="6">
    <source>
        <dbReference type="EMBL" id="EOA88482.1"/>
    </source>
</evidence>
<proteinExistence type="inferred from homology"/>
<dbReference type="PANTHER" id="PTHR19842:SF0">
    <property type="entry name" value="TARGET OF RAPAMYCIN COMPLEX SUBUNIT LST8"/>
    <property type="match status" value="1"/>
</dbReference>
<dbReference type="eggNOG" id="ENOG502RZG9">
    <property type="taxonomic scope" value="Eukaryota"/>
</dbReference>
<dbReference type="GeneID" id="19401479"/>
<feature type="region of interest" description="Disordered" evidence="5">
    <location>
        <begin position="1186"/>
        <end position="1209"/>
    </location>
</feature>
<feature type="compositionally biased region" description="Low complexity" evidence="5">
    <location>
        <begin position="32"/>
        <end position="45"/>
    </location>
</feature>
<dbReference type="InterPro" id="IPR015943">
    <property type="entry name" value="WD40/YVTN_repeat-like_dom_sf"/>
</dbReference>
<dbReference type="RefSeq" id="XP_008023890.1">
    <property type="nucleotide sequence ID" value="XM_008025699.1"/>
</dbReference>
<name>R0KKH2_EXST2</name>
<feature type="region of interest" description="Disordered" evidence="5">
    <location>
        <begin position="154"/>
        <end position="188"/>
    </location>
</feature>
<dbReference type="Pfam" id="PF00400">
    <property type="entry name" value="WD40"/>
    <property type="match status" value="3"/>
</dbReference>
<dbReference type="PANTHER" id="PTHR19842">
    <property type="entry name" value="G BETA-LIKE PROTEIN GBL"/>
    <property type="match status" value="1"/>
</dbReference>
<dbReference type="PROSITE" id="PS50294">
    <property type="entry name" value="WD_REPEATS_REGION"/>
    <property type="match status" value="1"/>
</dbReference>
<dbReference type="GO" id="GO:0031932">
    <property type="term" value="C:TORC2 complex"/>
    <property type="evidence" value="ECO:0007669"/>
    <property type="project" value="InterPro"/>
</dbReference>
<reference evidence="6 7" key="2">
    <citation type="journal article" date="2013" name="PLoS Genet.">
        <title>Comparative genome structure, secondary metabolite, and effector coding capacity across Cochliobolus pathogens.</title>
        <authorList>
            <person name="Condon B.J."/>
            <person name="Leng Y."/>
            <person name="Wu D."/>
            <person name="Bushley K.E."/>
            <person name="Ohm R.A."/>
            <person name="Otillar R."/>
            <person name="Martin J."/>
            <person name="Schackwitz W."/>
            <person name="Grimwood J."/>
            <person name="MohdZainudin N."/>
            <person name="Xue C."/>
            <person name="Wang R."/>
            <person name="Manning V.A."/>
            <person name="Dhillon B."/>
            <person name="Tu Z.J."/>
            <person name="Steffenson B.J."/>
            <person name="Salamov A."/>
            <person name="Sun H."/>
            <person name="Lowry S."/>
            <person name="LaButti K."/>
            <person name="Han J."/>
            <person name="Copeland A."/>
            <person name="Lindquist E."/>
            <person name="Barry K."/>
            <person name="Schmutz J."/>
            <person name="Baker S.E."/>
            <person name="Ciuffetti L.M."/>
            <person name="Grigoriev I.V."/>
            <person name="Zhong S."/>
            <person name="Turgeon B.G."/>
        </authorList>
    </citation>
    <scope>NUCLEOTIDE SEQUENCE [LARGE SCALE GENOMIC DNA]</scope>
    <source>
        <strain evidence="7">28A</strain>
    </source>
</reference>
<evidence type="ECO:0000256" key="4">
    <source>
        <dbReference type="PROSITE-ProRule" id="PRU00221"/>
    </source>
</evidence>
<feature type="compositionally biased region" description="Polar residues" evidence="5">
    <location>
        <begin position="233"/>
        <end position="258"/>
    </location>
</feature>
<accession>R0KKH2</accession>
<dbReference type="InterPro" id="IPR001680">
    <property type="entry name" value="WD40_rpt"/>
</dbReference>
<feature type="repeat" description="WD" evidence="4">
    <location>
        <begin position="1095"/>
        <end position="1129"/>
    </location>
</feature>
<keyword evidence="2 4" id="KW-0853">WD repeat</keyword>
<dbReference type="SMART" id="SM00320">
    <property type="entry name" value="WD40"/>
    <property type="match status" value="5"/>
</dbReference>
<dbReference type="Gene3D" id="2.130.10.10">
    <property type="entry name" value="YVTN repeat-like/Quinoprotein amine dehydrogenase"/>
    <property type="match status" value="1"/>
</dbReference>
<dbReference type="GO" id="GO:0031929">
    <property type="term" value="P:TOR signaling"/>
    <property type="evidence" value="ECO:0007669"/>
    <property type="project" value="InterPro"/>
</dbReference>
<dbReference type="InterPro" id="IPR037588">
    <property type="entry name" value="MLST8"/>
</dbReference>
<evidence type="ECO:0008006" key="8">
    <source>
        <dbReference type="Google" id="ProtNLM"/>
    </source>
</evidence>
<dbReference type="PROSITE" id="PS50082">
    <property type="entry name" value="WD_REPEATS_2"/>
    <property type="match status" value="2"/>
</dbReference>
<dbReference type="InterPro" id="IPR019775">
    <property type="entry name" value="WD40_repeat_CS"/>
</dbReference>
<evidence type="ECO:0000256" key="1">
    <source>
        <dbReference type="ARBA" id="ARBA00009890"/>
    </source>
</evidence>
<keyword evidence="7" id="KW-1185">Reference proteome</keyword>
<dbReference type="STRING" id="671987.R0KKH2"/>
<comment type="similarity">
    <text evidence="1">Belongs to the WD repeat LST8 family.</text>
</comment>
<feature type="region of interest" description="Disordered" evidence="5">
    <location>
        <begin position="215"/>
        <end position="301"/>
    </location>
</feature>
<sequence length="1442" mass="158517">MTSSRPLSAGSRPSLPLPAPQPTTNAYPMPLTSATSQSHHSAAQSNYIAVPGHAAYHGPPEAERAAKRFKIDPRGLPSLPHPGGAPSAFSHNTLPAPQAGMGVLRPTPNPQAIPPSFYGVLVPHVDTGGLGGAAPKSAMNRTPSVHQISQALKTTGEPTTGVRSLGVASPPRPLYIDRRPSSSSGQNIMDGPAIRLGPSIGPPRYTGVLESHVATQQPGLARQEVPRDGRRQSFPSKPTMSSIQQSRPSSAGFNTTRPNYFAGPIQEPREEDKDSVMSDISEPDQDAPRKSTGGGVAGYRPLLTTAPVPTIATAPTISTPVVQPPMAPARGRRTVANPFDTAQDHLLIFLKEVKQFKWSQITAEYNKDMAHREYHTLQSRYSLVLNKRDRSQDPPTLILPPRFAAEANIDWPKVHNMTTLPRGPRSQFYQYTVPKPAKQPRPEPVAPKSLPIQQTTEHDYSSGGKAASHRGRPRRAQRINYTWPKHRSRTDEALAENCANQDMFGDMYTDAMSTRSETPEEDLPRPAAAIAVDNDPVEVDFDTEDARLGVMLHERSRGPLSELAPYLSASQRAAMQNPPGYCWDQPSSRKWQGLLLHVDFSPVEVKVVKKTIASMTASRSRHSTRRRQLRELLKDFTEPKILKLVEALRQRLPCRERSSIRAFIKDAQDGKIANAPQVQRLSAARPEVSMSTIHKPSTLSILRQRELGSQSRRGWQTAAKPLTYQVKNSVMDTMGPSAFWIGASSDIHTVAWAPDGERFAAGAVAVDDPDSMQYNRPNNLLFGDTIHGSIHELAEHYKKRERTQTGANSSHAMFASQDPKLYTTVSSVAFSASGRHMYSTSYDRHVAIWQTEGGSVQPVLGAKLNVKDQIDILSVNHSHAGVIATAARTERKAIRVFRIDEDNPSQFAKSNYQSAKAVSRVDLKMLPTALQFEPRYGRLLLAGFGANMKETGFDTTGDICLWDIQAESALSIHGSSKNIFDVAFNPNRSKLPVFAVGCVAGNNANKGMRSSVRLYDINESSKFTCLLEFECKALDINDVVWCPHDEHLVAAGCTDGRTYVWDARWPNDPLRVLSHGQPVMPLQEGIKHEITDTGVRFLSWGENATRLYSGSSDGVVKVWDVTRAKEDTFIKDLITTDSGIMAGAFNRDYSKLVIGEVNGSVNVLEVGRYDTSLKDAQKLRYVPYEDDEQDEFQDHETGEMTRPAPESGNAEARRLLDTSQMQLAPMGSLPIRQAVQGPNYAGPFDQSVDAPFLRQQALEFQLHLKTAPGPQCDIAACRDNLNKTTSEDVGDSGRSADRIPDELRVQWKALDTTTRIIPGKSKCSHCGRPARPPADSTCHALCERCSFACFRCGTVSPIAPATTRLICDSCAGAWDIGALGYECIRQPIHQRPALDVPSLTKWAKEMYTEQLEAFDTAFGDEINALSEYYHGLAIERPESPLL</sequence>
<dbReference type="InterPro" id="IPR036322">
    <property type="entry name" value="WD40_repeat_dom_sf"/>
</dbReference>
<evidence type="ECO:0000256" key="2">
    <source>
        <dbReference type="ARBA" id="ARBA00022574"/>
    </source>
</evidence>
<keyword evidence="3" id="KW-0677">Repeat</keyword>
<dbReference type="OrthoDB" id="10248252at2759"/>
<protein>
    <recommendedName>
        <fullName evidence="8">Rik1-associated factor 1</fullName>
    </recommendedName>
</protein>
<feature type="region of interest" description="Disordered" evidence="5">
    <location>
        <begin position="434"/>
        <end position="474"/>
    </location>
</feature>
<evidence type="ECO:0000256" key="5">
    <source>
        <dbReference type="SAM" id="MobiDB-lite"/>
    </source>
</evidence>
<evidence type="ECO:0000256" key="3">
    <source>
        <dbReference type="ARBA" id="ARBA00022737"/>
    </source>
</evidence>
<gene>
    <name evidence="6" type="ORF">SETTUDRAFT_176556</name>
</gene>
<dbReference type="EMBL" id="KB908537">
    <property type="protein sequence ID" value="EOA88482.1"/>
    <property type="molecule type" value="Genomic_DNA"/>
</dbReference>
<dbReference type="SUPFAM" id="SSF50978">
    <property type="entry name" value="WD40 repeat-like"/>
    <property type="match status" value="1"/>
</dbReference>
<feature type="compositionally biased region" description="Basic and acidic residues" evidence="5">
    <location>
        <begin position="267"/>
        <end position="276"/>
    </location>
</feature>